<evidence type="ECO:0000256" key="1">
    <source>
        <dbReference type="SAM" id="MobiDB-lite"/>
    </source>
</evidence>
<feature type="compositionally biased region" description="Basic and acidic residues" evidence="1">
    <location>
        <begin position="15"/>
        <end position="24"/>
    </location>
</feature>
<evidence type="ECO:0000313" key="3">
    <source>
        <dbReference type="Proteomes" id="UP001595900"/>
    </source>
</evidence>
<gene>
    <name evidence="2" type="ORF">ACFOYW_07805</name>
</gene>
<comment type="caution">
    <text evidence="2">The sequence shown here is derived from an EMBL/GenBank/DDBJ whole genome shotgun (WGS) entry which is preliminary data.</text>
</comment>
<dbReference type="EMBL" id="JBHSCN010000005">
    <property type="protein sequence ID" value="MFC4243276.1"/>
    <property type="molecule type" value="Genomic_DNA"/>
</dbReference>
<proteinExistence type="predicted"/>
<keyword evidence="3" id="KW-1185">Reference proteome</keyword>
<dbReference type="Proteomes" id="UP001595900">
    <property type="component" value="Unassembled WGS sequence"/>
</dbReference>
<name>A0ABV8Q725_9MICO</name>
<feature type="region of interest" description="Disordered" evidence="1">
    <location>
        <begin position="1"/>
        <end position="24"/>
    </location>
</feature>
<organism evidence="2 3">
    <name type="scientific">Gryllotalpicola reticulitermitis</name>
    <dbReference type="NCBI Taxonomy" id="1184153"/>
    <lineage>
        <taxon>Bacteria</taxon>
        <taxon>Bacillati</taxon>
        <taxon>Actinomycetota</taxon>
        <taxon>Actinomycetes</taxon>
        <taxon>Micrococcales</taxon>
        <taxon>Microbacteriaceae</taxon>
        <taxon>Gryllotalpicola</taxon>
    </lineage>
</organism>
<reference evidence="3" key="1">
    <citation type="journal article" date="2019" name="Int. J. Syst. Evol. Microbiol.">
        <title>The Global Catalogue of Microorganisms (GCM) 10K type strain sequencing project: providing services to taxonomists for standard genome sequencing and annotation.</title>
        <authorList>
            <consortium name="The Broad Institute Genomics Platform"/>
            <consortium name="The Broad Institute Genome Sequencing Center for Infectious Disease"/>
            <person name="Wu L."/>
            <person name="Ma J."/>
        </authorList>
    </citation>
    <scope>NUCLEOTIDE SEQUENCE [LARGE SCALE GENOMIC DNA]</scope>
    <source>
        <strain evidence="3">CGMCC 1.10363</strain>
    </source>
</reference>
<evidence type="ECO:0000313" key="2">
    <source>
        <dbReference type="EMBL" id="MFC4243276.1"/>
    </source>
</evidence>
<sequence length="120" mass="13359">MTPPIAAPDISPTEQRADDAGADAERDALDGVVPLGHHTLFELPGVVATLRRWRYRGQSRVELVIVGIPTDADGSSRRDQLLRVRARVLSAFLSRGMYVFGTERKHDTVLPRMTLIDRLK</sequence>
<protein>
    <submittedName>
        <fullName evidence="2">Uncharacterized protein</fullName>
    </submittedName>
</protein>
<dbReference type="RefSeq" id="WP_390228289.1">
    <property type="nucleotide sequence ID" value="NZ_JBHSCN010000005.1"/>
</dbReference>
<accession>A0ABV8Q725</accession>